<evidence type="ECO:0000256" key="1">
    <source>
        <dbReference type="SAM" id="MobiDB-lite"/>
    </source>
</evidence>
<sequence>SAVRVVIVASSRLNGFLCLVFSYLVLCGVKMAAACYPNYEQSSNRKDYSRPLHVDCSVEYELPNAAKPPVGARNEPLLMIHPCYYRRAESQRRSPFVNNLPVLRQSRVSQGYHSVRYMDPSRAGQKRDPLLSGDFSSGSDSGVSAGHWTDSDRSPMAQELRLNVGPDSGIAGTPGVEDKTTLTAASRCPLIGDTGSSRNPNFLGIEVNNNHHNNLQSVKESGRICQPAVGIAAVAASCKACHPQGGGFLHPQQRAVQQPWPGLAAPAVASGGRHRARAVEPGPEHTASSLQRRPAPWPPAPPAKRSRLSNQQLIPPPSDCCKACQQWNYPQCRGSEDHSRILWNNESMLRLFQV</sequence>
<proteinExistence type="predicted"/>
<dbReference type="AlphaFoldDB" id="A0A1B6D679"/>
<feature type="region of interest" description="Disordered" evidence="1">
    <location>
        <begin position="273"/>
        <end position="312"/>
    </location>
</feature>
<reference evidence="2" key="1">
    <citation type="submission" date="2015-12" db="EMBL/GenBank/DDBJ databases">
        <title>De novo transcriptome assembly of four potential Pierce s Disease insect vectors from Arizona vineyards.</title>
        <authorList>
            <person name="Tassone E.E."/>
        </authorList>
    </citation>
    <scope>NUCLEOTIDE SEQUENCE</scope>
</reference>
<gene>
    <name evidence="2" type="ORF">g.20600</name>
</gene>
<name>A0A1B6D679_9HEMI</name>
<feature type="compositionally biased region" description="Low complexity" evidence="1">
    <location>
        <begin position="132"/>
        <end position="146"/>
    </location>
</feature>
<accession>A0A1B6D679</accession>
<protein>
    <submittedName>
        <fullName evidence="2">Uncharacterized protein</fullName>
    </submittedName>
</protein>
<feature type="region of interest" description="Disordered" evidence="1">
    <location>
        <begin position="119"/>
        <end position="154"/>
    </location>
</feature>
<feature type="non-terminal residue" evidence="2">
    <location>
        <position position="1"/>
    </location>
</feature>
<dbReference type="EMBL" id="GEDC01016104">
    <property type="protein sequence ID" value="JAS21194.1"/>
    <property type="molecule type" value="Transcribed_RNA"/>
</dbReference>
<evidence type="ECO:0000313" key="2">
    <source>
        <dbReference type="EMBL" id="JAS21194.1"/>
    </source>
</evidence>
<organism evidence="2">
    <name type="scientific">Clastoptera arizonana</name>
    <name type="common">Arizona spittle bug</name>
    <dbReference type="NCBI Taxonomy" id="38151"/>
    <lineage>
        <taxon>Eukaryota</taxon>
        <taxon>Metazoa</taxon>
        <taxon>Ecdysozoa</taxon>
        <taxon>Arthropoda</taxon>
        <taxon>Hexapoda</taxon>
        <taxon>Insecta</taxon>
        <taxon>Pterygota</taxon>
        <taxon>Neoptera</taxon>
        <taxon>Paraneoptera</taxon>
        <taxon>Hemiptera</taxon>
        <taxon>Auchenorrhyncha</taxon>
        <taxon>Cercopoidea</taxon>
        <taxon>Clastopteridae</taxon>
        <taxon>Clastoptera</taxon>
    </lineage>
</organism>